<organism evidence="3 4">
    <name type="scientific">Antrihabitans stalagmiti</name>
    <dbReference type="NCBI Taxonomy" id="2799499"/>
    <lineage>
        <taxon>Bacteria</taxon>
        <taxon>Bacillati</taxon>
        <taxon>Actinomycetota</taxon>
        <taxon>Actinomycetes</taxon>
        <taxon>Mycobacteriales</taxon>
        <taxon>Nocardiaceae</taxon>
        <taxon>Antrihabitans</taxon>
    </lineage>
</organism>
<keyword evidence="2" id="KW-0732">Signal</keyword>
<gene>
    <name evidence="3" type="ORF">JGU71_05380</name>
</gene>
<keyword evidence="1" id="KW-0812">Transmembrane</keyword>
<keyword evidence="1" id="KW-1133">Transmembrane helix</keyword>
<dbReference type="EMBL" id="JAEMNV010000002">
    <property type="protein sequence ID" value="MBJ8338308.1"/>
    <property type="molecule type" value="Genomic_DNA"/>
</dbReference>
<keyword evidence="1" id="KW-0472">Membrane</keyword>
<evidence type="ECO:0000256" key="1">
    <source>
        <dbReference type="SAM" id="Phobius"/>
    </source>
</evidence>
<evidence type="ECO:0000313" key="4">
    <source>
        <dbReference type="Proteomes" id="UP000655868"/>
    </source>
</evidence>
<proteinExistence type="predicted"/>
<name>A0A934NN56_9NOCA</name>
<feature type="transmembrane region" description="Helical" evidence="1">
    <location>
        <begin position="69"/>
        <end position="89"/>
    </location>
</feature>
<sequence>MNSATGVTRVRGASVGAVSGSFSLAAHAAASSEAPPEGAITLLLAVSAGLGALVAAASKRHRSLLESSGALVGALVLGQALGHLTLSVASDHHHGPSLTPAMLGAHAAAVAAIAVVIRYAEQGYRVAANTLARIVPRLVAPGPIAGPARGFDTDYRDHIIARLLVAPTLRTRAPPALG</sequence>
<feature type="chain" id="PRO_5038779396" evidence="2">
    <location>
        <begin position="29"/>
        <end position="178"/>
    </location>
</feature>
<evidence type="ECO:0000313" key="3">
    <source>
        <dbReference type="EMBL" id="MBJ8338308.1"/>
    </source>
</evidence>
<dbReference type="Proteomes" id="UP000655868">
    <property type="component" value="Unassembled WGS sequence"/>
</dbReference>
<keyword evidence="4" id="KW-1185">Reference proteome</keyword>
<protein>
    <submittedName>
        <fullName evidence="3">Uncharacterized protein</fullName>
    </submittedName>
</protein>
<dbReference type="AlphaFoldDB" id="A0A934NN56"/>
<feature type="signal peptide" evidence="2">
    <location>
        <begin position="1"/>
        <end position="28"/>
    </location>
</feature>
<comment type="caution">
    <text evidence="3">The sequence shown here is derived from an EMBL/GenBank/DDBJ whole genome shotgun (WGS) entry which is preliminary data.</text>
</comment>
<reference evidence="3" key="1">
    <citation type="submission" date="2020-12" db="EMBL/GenBank/DDBJ databases">
        <title>Antrihabitans popcorni sp. nov. and Antrihabitans auranticaus sp. nov., isolated from a larva cave.</title>
        <authorList>
            <person name="Lee S.D."/>
            <person name="Kim I.S."/>
        </authorList>
    </citation>
    <scope>NUCLEOTIDE SEQUENCE</scope>
    <source>
        <strain evidence="3">YC3-6</strain>
    </source>
</reference>
<evidence type="ECO:0000256" key="2">
    <source>
        <dbReference type="SAM" id="SignalP"/>
    </source>
</evidence>
<accession>A0A934NN56</accession>
<dbReference type="RefSeq" id="WP_199703020.1">
    <property type="nucleotide sequence ID" value="NZ_JAEMNV010000002.1"/>
</dbReference>
<feature type="transmembrane region" description="Helical" evidence="1">
    <location>
        <begin position="101"/>
        <end position="120"/>
    </location>
</feature>
<feature type="transmembrane region" description="Helical" evidence="1">
    <location>
        <begin position="38"/>
        <end position="57"/>
    </location>
</feature>